<dbReference type="EMBL" id="KN553502">
    <property type="protein sequence ID" value="KHJ89991.1"/>
    <property type="molecule type" value="Genomic_DNA"/>
</dbReference>
<reference evidence="2 3" key="1">
    <citation type="submission" date="2014-03" db="EMBL/GenBank/DDBJ databases">
        <title>Draft genome of the hookworm Oesophagostomum dentatum.</title>
        <authorList>
            <person name="Mitreva M."/>
        </authorList>
    </citation>
    <scope>NUCLEOTIDE SEQUENCE [LARGE SCALE GENOMIC DNA]</scope>
    <source>
        <strain evidence="2 3">OD-Hann</strain>
    </source>
</reference>
<organism evidence="2 3">
    <name type="scientific">Oesophagostomum dentatum</name>
    <name type="common">Nodular worm</name>
    <dbReference type="NCBI Taxonomy" id="61180"/>
    <lineage>
        <taxon>Eukaryota</taxon>
        <taxon>Metazoa</taxon>
        <taxon>Ecdysozoa</taxon>
        <taxon>Nematoda</taxon>
        <taxon>Chromadorea</taxon>
        <taxon>Rhabditida</taxon>
        <taxon>Rhabditina</taxon>
        <taxon>Rhabditomorpha</taxon>
        <taxon>Strongyloidea</taxon>
        <taxon>Strongylidae</taxon>
        <taxon>Oesophagostomum</taxon>
    </lineage>
</organism>
<dbReference type="AlphaFoldDB" id="A0A0B1T1G2"/>
<evidence type="ECO:0000313" key="2">
    <source>
        <dbReference type="EMBL" id="KHJ89991.1"/>
    </source>
</evidence>
<dbReference type="Proteomes" id="UP000053660">
    <property type="component" value="Unassembled WGS sequence"/>
</dbReference>
<evidence type="ECO:0000256" key="1">
    <source>
        <dbReference type="SAM" id="MobiDB-lite"/>
    </source>
</evidence>
<feature type="region of interest" description="Disordered" evidence="1">
    <location>
        <begin position="46"/>
        <end position="168"/>
    </location>
</feature>
<keyword evidence="3" id="KW-1185">Reference proteome</keyword>
<feature type="compositionally biased region" description="Low complexity" evidence="1">
    <location>
        <begin position="114"/>
        <end position="140"/>
    </location>
</feature>
<feature type="compositionally biased region" description="Low complexity" evidence="1">
    <location>
        <begin position="57"/>
        <end position="79"/>
    </location>
</feature>
<sequence length="295" mass="32419">MDEQEFDVELKPKIADMRMYLRSSTSFWEMLPTKLHSPTDTAYCSSTGYTAPPTQPTAPSTGYTAPPTQPTAPSSQYPPGTQPTAPSTGYTAPPTQPTAPSSQYPPGTLPTTPPTLYSAPPAQPTSQPTQYPTTITYSQPTAPPTRYTASPTVPTAPPTTTPDITTSDGVQYTIGQCAAVLDNMADESDQSDRNNSSLFRRAESALQLTRNLYFDNYTVQQLQGNMRRMRNAAAQYYSQCRRRSLSPNIYGRLNSVFDVNANWFNSVNLLLRVSRLQSVFDAVSTCIEDYCGRDD</sequence>
<feature type="compositionally biased region" description="Low complexity" evidence="1">
    <location>
        <begin position="90"/>
        <end position="106"/>
    </location>
</feature>
<evidence type="ECO:0000313" key="3">
    <source>
        <dbReference type="Proteomes" id="UP000053660"/>
    </source>
</evidence>
<gene>
    <name evidence="2" type="ORF">OESDEN_10170</name>
</gene>
<proteinExistence type="predicted"/>
<dbReference type="OrthoDB" id="5875751at2759"/>
<name>A0A0B1T1G2_OESDE</name>
<protein>
    <submittedName>
        <fullName evidence="2">Uncharacterized protein</fullName>
    </submittedName>
</protein>
<accession>A0A0B1T1G2</accession>